<dbReference type="EMBL" id="JAYFUL010000039">
    <property type="protein sequence ID" value="MEA5259863.1"/>
    <property type="molecule type" value="Genomic_DNA"/>
</dbReference>
<keyword evidence="8" id="KW-1185">Reference proteome</keyword>
<comment type="domain">
    <text evidence="5">Consists of an N-terminal FAD-binding domain with a Rossman fold and a C-terminal substrate-binding domain.</text>
</comment>
<keyword evidence="5" id="KW-0521">NADP</keyword>
<reference evidence="7 8" key="1">
    <citation type="submission" date="2023-12" db="EMBL/GenBank/DDBJ databases">
        <title>Novel species of the genus Arcicella isolated from rivers.</title>
        <authorList>
            <person name="Lu H."/>
        </authorList>
    </citation>
    <scope>NUCLEOTIDE SEQUENCE [LARGE SCALE GENOMIC DNA]</scope>
    <source>
        <strain evidence="7 8">LMG 21963</strain>
    </source>
</reference>
<keyword evidence="3 5" id="KW-0560">Oxidoreductase</keyword>
<keyword evidence="1 5" id="KW-0285">Flavoprotein</keyword>
<dbReference type="Pfam" id="PF01494">
    <property type="entry name" value="FAD_binding_3"/>
    <property type="match status" value="2"/>
</dbReference>
<comment type="subcellular location">
    <subcellularLocation>
        <location evidence="5">Cytoplasm</location>
    </subcellularLocation>
</comment>
<protein>
    <recommendedName>
        <fullName evidence="5">Flavin-dependent monooxygenase</fullName>
    </recommendedName>
    <alternativeName>
        <fullName evidence="5">TetX monooxygenase</fullName>
        <shortName evidence="5">TetX</shortName>
        <ecNumber evidence="5">1.14.13.-</ecNumber>
    </alternativeName>
</protein>
<evidence type="ECO:0000259" key="6">
    <source>
        <dbReference type="Pfam" id="PF01494"/>
    </source>
</evidence>
<accession>A0ABU5QS95</accession>
<dbReference type="Proteomes" id="UP001304671">
    <property type="component" value="Unassembled WGS sequence"/>
</dbReference>
<keyword evidence="2 5" id="KW-0274">FAD</keyword>
<dbReference type="PANTHER" id="PTHR46972:SF1">
    <property type="entry name" value="FAD DEPENDENT OXIDOREDUCTASE DOMAIN-CONTAINING PROTEIN"/>
    <property type="match status" value="1"/>
</dbReference>
<comment type="cofactor">
    <cofactor evidence="5">
        <name>FAD</name>
        <dbReference type="ChEBI" id="CHEBI:57692"/>
    </cofactor>
</comment>
<organism evidence="7 8">
    <name type="scientific">Arcicella aquatica</name>
    <dbReference type="NCBI Taxonomy" id="217141"/>
    <lineage>
        <taxon>Bacteria</taxon>
        <taxon>Pseudomonadati</taxon>
        <taxon>Bacteroidota</taxon>
        <taxon>Cytophagia</taxon>
        <taxon>Cytophagales</taxon>
        <taxon>Flectobacillaceae</taxon>
        <taxon>Arcicella</taxon>
    </lineage>
</organism>
<gene>
    <name evidence="7" type="ORF">VB264_18845</name>
</gene>
<sequence length="388" mass="43129">MLIKDKKIAIVGGGPGGLTLARLLQMKGADVKVYERDANRNVRVQGATLDLHLESGLRALEEAGLMNAFKANYRPGADRIRVLDEHAKIFYDQHAGESIEAFGEEWFRPEIDRGPLREILLDSLQADTVVWDSHILSLEPIANTWKLVFQNGNIAIADIVIGADGANSKIRPFITPIKPFYSGITALEGNVYDSAKNAPKIHELLKGGKIFAFGDAKTLIVSAKGDGSLAFYTGCKMDATWVKDSGIDFTDNKQVLDWFKNEYAAWDAIWQELFEYDKGYFIPRPLYCMPLDQTWDAKANITMLGDAAHLMPPYAGEGVNMAMLDAVELSEALTTSAYPTIQSAIAHYEKQMCLRFAEVAQETLNNTDWMHSPNGLQIMLDMFNEIPS</sequence>
<dbReference type="InterPro" id="IPR002938">
    <property type="entry name" value="FAD-bd"/>
</dbReference>
<dbReference type="SUPFAM" id="SSF51905">
    <property type="entry name" value="FAD/NAD(P)-binding domain"/>
    <property type="match status" value="1"/>
</dbReference>
<feature type="domain" description="FAD-binding" evidence="6">
    <location>
        <begin position="7"/>
        <end position="74"/>
    </location>
</feature>
<dbReference type="EC" id="1.14.13.-" evidence="5"/>
<dbReference type="Gene3D" id="3.50.50.60">
    <property type="entry name" value="FAD/NAD(P)-binding domain"/>
    <property type="match status" value="1"/>
</dbReference>
<name>A0ABU5QS95_9BACT</name>
<feature type="binding site" evidence="5">
    <location>
        <position position="50"/>
    </location>
    <ligand>
        <name>FAD</name>
        <dbReference type="ChEBI" id="CHEBI:57692"/>
    </ligand>
</feature>
<comment type="caution">
    <text evidence="7">The sequence shown here is derived from an EMBL/GenBank/DDBJ whole genome shotgun (WGS) entry which is preliminary data.</text>
</comment>
<dbReference type="InterPro" id="IPR043683">
    <property type="entry name" value="TetX_monooxygenase"/>
</dbReference>
<comment type="catalytic activity">
    <reaction evidence="5">
        <text>a tetracycline + NADPH + O2 + H(+) = an 11a-hydroxytetracycline + NADP(+) + H2O</text>
        <dbReference type="Rhea" id="RHEA:61444"/>
        <dbReference type="ChEBI" id="CHEBI:15377"/>
        <dbReference type="ChEBI" id="CHEBI:15378"/>
        <dbReference type="ChEBI" id="CHEBI:15379"/>
        <dbReference type="ChEBI" id="CHEBI:57783"/>
        <dbReference type="ChEBI" id="CHEBI:58349"/>
        <dbReference type="ChEBI" id="CHEBI:144644"/>
        <dbReference type="ChEBI" id="CHEBI:144645"/>
    </reaction>
</comment>
<feature type="domain" description="FAD-binding" evidence="6">
    <location>
        <begin position="301"/>
        <end position="336"/>
    </location>
</feature>
<dbReference type="PRINTS" id="PR00420">
    <property type="entry name" value="RNGMNOXGNASE"/>
</dbReference>
<evidence type="ECO:0000313" key="7">
    <source>
        <dbReference type="EMBL" id="MEA5259863.1"/>
    </source>
</evidence>
<proteinExistence type="inferred from homology"/>
<keyword evidence="5" id="KW-0963">Cytoplasm</keyword>
<evidence type="ECO:0000256" key="2">
    <source>
        <dbReference type="ARBA" id="ARBA00022827"/>
    </source>
</evidence>
<keyword evidence="4 5" id="KW-0503">Monooxygenase</keyword>
<comment type="function">
    <text evidence="5">An FAD-requiring monooxygenase active on some tetracycline antibiotic derivatives, which leads to their inactivation. Hydroxylates carbon 11a of tetracycline and some analogs.</text>
</comment>
<dbReference type="HAMAP" id="MF_00845">
    <property type="entry name" value="TetX_monooxygenase"/>
    <property type="match status" value="1"/>
</dbReference>
<evidence type="ECO:0000256" key="3">
    <source>
        <dbReference type="ARBA" id="ARBA00023002"/>
    </source>
</evidence>
<dbReference type="RefSeq" id="WP_323251857.1">
    <property type="nucleotide sequence ID" value="NZ_JAYFUL010000039.1"/>
</dbReference>
<feature type="binding site" evidence="5">
    <location>
        <position position="43"/>
    </location>
    <ligand>
        <name>NADPH</name>
        <dbReference type="ChEBI" id="CHEBI:57783"/>
    </ligand>
</feature>
<evidence type="ECO:0000256" key="4">
    <source>
        <dbReference type="ARBA" id="ARBA00023033"/>
    </source>
</evidence>
<comment type="similarity">
    <text evidence="5">Belongs to the aromatic-ring hydroxylase family. TetX subfamily.</text>
</comment>
<dbReference type="InterPro" id="IPR036188">
    <property type="entry name" value="FAD/NAD-bd_sf"/>
</dbReference>
<evidence type="ECO:0000313" key="8">
    <source>
        <dbReference type="Proteomes" id="UP001304671"/>
    </source>
</evidence>
<feature type="binding site" evidence="5">
    <location>
        <position position="306"/>
    </location>
    <ligand>
        <name>FAD</name>
        <dbReference type="ChEBI" id="CHEBI:57692"/>
    </ligand>
</feature>
<evidence type="ECO:0000256" key="5">
    <source>
        <dbReference type="HAMAP-Rule" id="MF_00845"/>
    </source>
</evidence>
<dbReference type="PANTHER" id="PTHR46972">
    <property type="entry name" value="MONOOXYGENASE ASQM-RELATED"/>
    <property type="match status" value="1"/>
</dbReference>
<comment type="subunit">
    <text evidence="5">Monomer.</text>
</comment>
<keyword evidence="5" id="KW-0547">Nucleotide-binding</keyword>
<evidence type="ECO:0000256" key="1">
    <source>
        <dbReference type="ARBA" id="ARBA00022630"/>
    </source>
</evidence>
<feature type="binding site" evidence="5">
    <location>
        <position position="113"/>
    </location>
    <ligand>
        <name>FAD</name>
        <dbReference type="ChEBI" id="CHEBI:57692"/>
    </ligand>
</feature>